<feature type="compositionally biased region" description="Basic and acidic residues" evidence="7">
    <location>
        <begin position="608"/>
        <end position="628"/>
    </location>
</feature>
<evidence type="ECO:0000256" key="3">
    <source>
        <dbReference type="ARBA" id="ARBA00023015"/>
    </source>
</evidence>
<evidence type="ECO:0000256" key="7">
    <source>
        <dbReference type="SAM" id="MobiDB-lite"/>
    </source>
</evidence>
<keyword evidence="3" id="KW-0805">Transcription regulation</keyword>
<feature type="compositionally biased region" description="Acidic residues" evidence="7">
    <location>
        <begin position="582"/>
        <end position="599"/>
    </location>
</feature>
<dbReference type="GO" id="GO:0032968">
    <property type="term" value="P:positive regulation of transcription elongation by RNA polymerase II"/>
    <property type="evidence" value="ECO:0007669"/>
    <property type="project" value="InterPro"/>
</dbReference>
<dbReference type="RefSeq" id="XP_025368936.1">
    <property type="nucleotide sequence ID" value="XM_025510517.1"/>
</dbReference>
<dbReference type="InterPro" id="IPR011039">
    <property type="entry name" value="TFIIF_interaction"/>
</dbReference>
<evidence type="ECO:0000313" key="9">
    <source>
        <dbReference type="Proteomes" id="UP000245783"/>
    </source>
</evidence>
<dbReference type="GeneID" id="37032387"/>
<organism evidence="8 9">
    <name type="scientific">Ceraceosorus guamensis</name>
    <dbReference type="NCBI Taxonomy" id="1522189"/>
    <lineage>
        <taxon>Eukaryota</taxon>
        <taxon>Fungi</taxon>
        <taxon>Dikarya</taxon>
        <taxon>Basidiomycota</taxon>
        <taxon>Ustilaginomycotina</taxon>
        <taxon>Exobasidiomycetes</taxon>
        <taxon>Ceraceosorales</taxon>
        <taxon>Ceraceosoraceae</taxon>
        <taxon>Ceraceosorus</taxon>
    </lineage>
</organism>
<dbReference type="GO" id="GO:0016251">
    <property type="term" value="F:RNA polymerase II general transcription initiation factor activity"/>
    <property type="evidence" value="ECO:0007669"/>
    <property type="project" value="TreeGrafter"/>
</dbReference>
<feature type="compositionally biased region" description="Low complexity" evidence="7">
    <location>
        <begin position="782"/>
        <end position="803"/>
    </location>
</feature>
<dbReference type="GO" id="GO:0003677">
    <property type="term" value="F:DNA binding"/>
    <property type="evidence" value="ECO:0007669"/>
    <property type="project" value="UniProtKB-KW"/>
</dbReference>
<feature type="compositionally biased region" description="Acidic residues" evidence="7">
    <location>
        <begin position="488"/>
        <end position="515"/>
    </location>
</feature>
<reference evidence="8 9" key="1">
    <citation type="journal article" date="2018" name="Mol. Biol. Evol.">
        <title>Broad Genomic Sampling Reveals a Smut Pathogenic Ancestry of the Fungal Clade Ustilaginomycotina.</title>
        <authorList>
            <person name="Kijpornyongpan T."/>
            <person name="Mondo S.J."/>
            <person name="Barry K."/>
            <person name="Sandor L."/>
            <person name="Lee J."/>
            <person name="Lipzen A."/>
            <person name="Pangilinan J."/>
            <person name="LaButti K."/>
            <person name="Hainaut M."/>
            <person name="Henrissat B."/>
            <person name="Grigoriev I.V."/>
            <person name="Spatafora J.W."/>
            <person name="Aime M.C."/>
        </authorList>
    </citation>
    <scope>NUCLEOTIDE SEQUENCE [LARGE SCALE GENOMIC DNA]</scope>
    <source>
        <strain evidence="8 9">MCA 4658</strain>
    </source>
</reference>
<comment type="similarity">
    <text evidence="2">Belongs to the TFIIF alpha subunit family.</text>
</comment>
<feature type="compositionally biased region" description="Polar residues" evidence="7">
    <location>
        <begin position="636"/>
        <end position="645"/>
    </location>
</feature>
<dbReference type="PANTHER" id="PTHR13011">
    <property type="entry name" value="TFIIF-ALPHA"/>
    <property type="match status" value="1"/>
</dbReference>
<dbReference type="GO" id="GO:0006367">
    <property type="term" value="P:transcription initiation at RNA polymerase II promoter"/>
    <property type="evidence" value="ECO:0007669"/>
    <property type="project" value="InterPro"/>
</dbReference>
<evidence type="ECO:0000313" key="8">
    <source>
        <dbReference type="EMBL" id="PWN41776.1"/>
    </source>
</evidence>
<keyword evidence="4" id="KW-0238">DNA-binding</keyword>
<dbReference type="PANTHER" id="PTHR13011:SF0">
    <property type="entry name" value="GENERAL TRANSCRIPTION FACTOR IIF SUBUNIT 1"/>
    <property type="match status" value="1"/>
</dbReference>
<dbReference type="InterPro" id="IPR008851">
    <property type="entry name" value="TFIIF-alpha"/>
</dbReference>
<feature type="compositionally biased region" description="Low complexity" evidence="7">
    <location>
        <begin position="411"/>
        <end position="420"/>
    </location>
</feature>
<keyword evidence="5" id="KW-0804">Transcription</keyword>
<keyword evidence="9" id="KW-1185">Reference proteome</keyword>
<accession>A0A316VVZ1</accession>
<feature type="region of interest" description="Disordered" evidence="7">
    <location>
        <begin position="1"/>
        <end position="64"/>
    </location>
</feature>
<dbReference type="InParanoid" id="A0A316VVZ1"/>
<evidence type="ECO:0000256" key="2">
    <source>
        <dbReference type="ARBA" id="ARBA00005249"/>
    </source>
</evidence>
<evidence type="ECO:0000256" key="5">
    <source>
        <dbReference type="ARBA" id="ARBA00023163"/>
    </source>
</evidence>
<evidence type="ECO:0000256" key="4">
    <source>
        <dbReference type="ARBA" id="ARBA00023125"/>
    </source>
</evidence>
<proteinExistence type="inferred from homology"/>
<dbReference type="STRING" id="1522189.A0A316VVZ1"/>
<evidence type="ECO:0000256" key="6">
    <source>
        <dbReference type="ARBA" id="ARBA00023242"/>
    </source>
</evidence>
<keyword evidence="6" id="KW-0539">Nucleus</keyword>
<gene>
    <name evidence="8" type="ORF">IE81DRAFT_159285</name>
</gene>
<dbReference type="OrthoDB" id="76676at2759"/>
<feature type="compositionally biased region" description="Basic and acidic residues" evidence="7">
    <location>
        <begin position="516"/>
        <end position="529"/>
    </location>
</feature>
<feature type="compositionally biased region" description="Polar residues" evidence="7">
    <location>
        <begin position="692"/>
        <end position="703"/>
    </location>
</feature>
<feature type="compositionally biased region" description="Low complexity" evidence="7">
    <location>
        <begin position="29"/>
        <end position="47"/>
    </location>
</feature>
<dbReference type="GO" id="GO:0001096">
    <property type="term" value="F:TFIIF-class transcription factor complex binding"/>
    <property type="evidence" value="ECO:0007669"/>
    <property type="project" value="TreeGrafter"/>
</dbReference>
<feature type="compositionally biased region" description="Polar residues" evidence="7">
    <location>
        <begin position="805"/>
        <end position="815"/>
    </location>
</feature>
<feature type="region of interest" description="Disordered" evidence="7">
    <location>
        <begin position="455"/>
        <end position="839"/>
    </location>
</feature>
<dbReference type="AlphaFoldDB" id="A0A316VVZ1"/>
<dbReference type="SUPFAM" id="SSF50916">
    <property type="entry name" value="Rap30/74 interaction domains"/>
    <property type="match status" value="2"/>
</dbReference>
<sequence>MAPKSEHASKQASVRGSATPMDVDAKQPAAFSTSKAKASSSSLSNTAQRPKSPPPPTEYRDIPLLSLSNASSLFDTSTDQKGEAKVKTHLLKLVSNASIDLSSAERFSQPLRLNRKLLPKLKAPRPNPGDVIPDKYGRPILGLGDDGKSPLRWPRNRQELDQVKAWLDKGKEEKTSQVDVSQIAPTSSNAAQRNKTQLFKKRVREVHKAASSSRKTWNDERLPWILEDQETSKEWESSRTLNPSGLAALREEVEKFERGEKSNVRFVQEPLTEAPTGDGMSTINISADSGGQVKREPAETLEPAIKTEVKGSIDNKTTNHSPWLGKLEGDNGDANNHVLFVFDSAGEGGFRCIPLSKTYRFLQKSTNTLSAEEVEREYERYQKSRDNGASRWMLRVQESISLGAEGRSSRRNQPSSSSWRTGGGVKKEDPGGDEDDLDSVPEWKHLLLPNGSTLSAAIASSSEKKTRSRQPVGGRRRRESNEGRYDELDFQEEMADDDDRNEMEGYDLGDEETHELEERMKREMAKAEASDEDEDDDFAPQDDLFGGSTKRPGSRKDDMLTGSDNQMNRIVKALARNMGNEAYEEEENPYLSDESDESDLAVANPEKALQEVREEREKRDKEERERLKAMGGIGNNGSTSVSTPGRETPPPGTKSGNATPSGRTEKHKSAGAGSIVMGQKHKPGAGHASVAQRATSPSASASRQNKHSRANSRSTSPVAGGSGGAGSSVRATGPMSRTPTNPTPSTADRNSSNKRKSEAPVSHSDMALSTQDRGKRARTTTAGPGSNAGASAGANAHASRRGSPLGTSPNASRAVSPSSGIVGGGGGGTSSSSRKELTSIELDVVRTVRANPAMKHSKEVVRLFKSKMKTEQSEAYFTAISRLLVMDETSGTYKVRDWVKD</sequence>
<feature type="compositionally biased region" description="Acidic residues" evidence="7">
    <location>
        <begin position="530"/>
        <end position="540"/>
    </location>
</feature>
<feature type="compositionally biased region" description="Polar residues" evidence="7">
    <location>
        <begin position="735"/>
        <end position="750"/>
    </location>
</feature>
<dbReference type="GO" id="GO:0005674">
    <property type="term" value="C:transcription factor TFIIF complex"/>
    <property type="evidence" value="ECO:0007669"/>
    <property type="project" value="TreeGrafter"/>
</dbReference>
<dbReference type="EMBL" id="KZ819388">
    <property type="protein sequence ID" value="PWN41776.1"/>
    <property type="molecule type" value="Genomic_DNA"/>
</dbReference>
<comment type="subcellular location">
    <subcellularLocation>
        <location evidence="1">Nucleus</location>
    </subcellularLocation>
</comment>
<feature type="region of interest" description="Disordered" evidence="7">
    <location>
        <begin position="403"/>
        <end position="439"/>
    </location>
</feature>
<dbReference type="Proteomes" id="UP000245783">
    <property type="component" value="Unassembled WGS sequence"/>
</dbReference>
<protein>
    <submittedName>
        <fullName evidence="8">Uncharacterized protein</fullName>
    </submittedName>
</protein>
<evidence type="ECO:0000256" key="1">
    <source>
        <dbReference type="ARBA" id="ARBA00004123"/>
    </source>
</evidence>
<name>A0A316VVZ1_9BASI</name>